<dbReference type="PANTHER" id="PTHR14097">
    <property type="entry name" value="OXIDOREDUCTASE HTATIP2"/>
    <property type="match status" value="1"/>
</dbReference>
<name>A0ABP8GP52_9BACT</name>
<keyword evidence="3" id="KW-1185">Reference proteome</keyword>
<dbReference type="SUPFAM" id="SSF51735">
    <property type="entry name" value="NAD(P)-binding Rossmann-fold domains"/>
    <property type="match status" value="1"/>
</dbReference>
<dbReference type="InterPro" id="IPR036291">
    <property type="entry name" value="NAD(P)-bd_dom_sf"/>
</dbReference>
<reference evidence="3" key="1">
    <citation type="journal article" date="2019" name="Int. J. Syst. Evol. Microbiol.">
        <title>The Global Catalogue of Microorganisms (GCM) 10K type strain sequencing project: providing services to taxonomists for standard genome sequencing and annotation.</title>
        <authorList>
            <consortium name="The Broad Institute Genomics Platform"/>
            <consortium name="The Broad Institute Genome Sequencing Center for Infectious Disease"/>
            <person name="Wu L."/>
            <person name="Ma J."/>
        </authorList>
    </citation>
    <scope>NUCLEOTIDE SEQUENCE [LARGE SCALE GENOMIC DNA]</scope>
    <source>
        <strain evidence="3">JCM 17919</strain>
    </source>
</reference>
<evidence type="ECO:0000313" key="3">
    <source>
        <dbReference type="Proteomes" id="UP001501725"/>
    </source>
</evidence>
<evidence type="ECO:0000259" key="1">
    <source>
        <dbReference type="Pfam" id="PF13460"/>
    </source>
</evidence>
<comment type="caution">
    <text evidence="2">The sequence shown here is derived from an EMBL/GenBank/DDBJ whole genome shotgun (WGS) entry which is preliminary data.</text>
</comment>
<dbReference type="PANTHER" id="PTHR14097:SF7">
    <property type="entry name" value="OXIDOREDUCTASE HTATIP2"/>
    <property type="match status" value="1"/>
</dbReference>
<organism evidence="2 3">
    <name type="scientific">Flaviaesturariibacter amylovorans</name>
    <dbReference type="NCBI Taxonomy" id="1084520"/>
    <lineage>
        <taxon>Bacteria</taxon>
        <taxon>Pseudomonadati</taxon>
        <taxon>Bacteroidota</taxon>
        <taxon>Chitinophagia</taxon>
        <taxon>Chitinophagales</taxon>
        <taxon>Chitinophagaceae</taxon>
        <taxon>Flaviaestuariibacter</taxon>
    </lineage>
</organism>
<dbReference type="EMBL" id="BAABGY010000007">
    <property type="protein sequence ID" value="GAA4327870.1"/>
    <property type="molecule type" value="Genomic_DNA"/>
</dbReference>
<dbReference type="Gene3D" id="3.40.50.720">
    <property type="entry name" value="NAD(P)-binding Rossmann-like Domain"/>
    <property type="match status" value="1"/>
</dbReference>
<gene>
    <name evidence="2" type="ORF">GCM10023184_17380</name>
</gene>
<dbReference type="RefSeq" id="WP_345255128.1">
    <property type="nucleotide sequence ID" value="NZ_BAABGY010000007.1"/>
</dbReference>
<accession>A0ABP8GP52</accession>
<proteinExistence type="predicted"/>
<feature type="domain" description="NAD(P)-binding" evidence="1">
    <location>
        <begin position="7"/>
        <end position="197"/>
    </location>
</feature>
<dbReference type="Pfam" id="PF13460">
    <property type="entry name" value="NAD_binding_10"/>
    <property type="match status" value="1"/>
</dbReference>
<dbReference type="Proteomes" id="UP001501725">
    <property type="component" value="Unassembled WGS sequence"/>
</dbReference>
<protein>
    <submittedName>
        <fullName evidence="2">Oxidoreductase</fullName>
    </submittedName>
</protein>
<sequence>MTTTLIGATGLIGGHLLEALRADPAFGTIRVLLRRPVPFDGPRTELRMVDFNDAAAYRNAIAGSDLIFCAVGTTQQKVGGDKEAYRRIDFDIPVNAARLGRETGCRHLLLVSSVGADASSSNFYLRLKGETEDAVRAAGLPATSIFRPSMLLGNRREVRVGERIGQVLMKTFSFALAGGLRKYKPIEAADVARAMVAKAKADARGNEVLEYDAMFELRKSRQTSL</sequence>
<dbReference type="InterPro" id="IPR016040">
    <property type="entry name" value="NAD(P)-bd_dom"/>
</dbReference>
<evidence type="ECO:0000313" key="2">
    <source>
        <dbReference type="EMBL" id="GAA4327870.1"/>
    </source>
</evidence>